<keyword evidence="4" id="KW-0406">Ion transport</keyword>
<dbReference type="Gene3D" id="3.40.50.1980">
    <property type="entry name" value="Nitrogenase molybdenum iron protein domain"/>
    <property type="match status" value="2"/>
</dbReference>
<feature type="signal peptide" evidence="6">
    <location>
        <begin position="1"/>
        <end position="23"/>
    </location>
</feature>
<organism evidence="8 9">
    <name type="scientific">Loktanella fryxellensis</name>
    <dbReference type="NCBI Taxonomy" id="245187"/>
    <lineage>
        <taxon>Bacteria</taxon>
        <taxon>Pseudomonadati</taxon>
        <taxon>Pseudomonadota</taxon>
        <taxon>Alphaproteobacteria</taxon>
        <taxon>Rhodobacterales</taxon>
        <taxon>Roseobacteraceae</taxon>
        <taxon>Loktanella</taxon>
    </lineage>
</organism>
<dbReference type="InterPro" id="IPR002491">
    <property type="entry name" value="ABC_transptr_periplasmic_BD"/>
</dbReference>
<evidence type="ECO:0000313" key="9">
    <source>
        <dbReference type="Proteomes" id="UP000199585"/>
    </source>
</evidence>
<dbReference type="AlphaFoldDB" id="A0A1H8IPT8"/>
<dbReference type="InterPro" id="IPR033870">
    <property type="entry name" value="FatB"/>
</dbReference>
<keyword evidence="9" id="KW-1185">Reference proteome</keyword>
<gene>
    <name evidence="8" type="ORF">SAMN04488003_12723</name>
</gene>
<sequence length="299" mass="30755">MTPIHPIFLALALGLTAALPEAAQITITHVQGDTVLPAAPETVLVYDMATLDTLDALGVPVAGAPAGALPEALQGYGADIGTLFEPDLEAVNAAGPDLVIVGGRSAPKLADLSQIAPTIDMSLDRTDYLASAQARVTQLGEIFDKQDAAAAALADLDAQVADLQVAAADAGRVLVILTTGGRISAHGPGSRFGVVHDDFGFAPAATGMDTGTHGQSISFEFIRETNPDWLFVVDRDAAIGREGTAAAQLLDNDLVRTTTAWQQDQVVYLDAADWYLAGGGLSALQDSVTQLLTAAGDAS</sequence>
<keyword evidence="4" id="KW-0408">Iron</keyword>
<dbReference type="GO" id="GO:1901678">
    <property type="term" value="P:iron coordination entity transport"/>
    <property type="evidence" value="ECO:0007669"/>
    <property type="project" value="UniProtKB-ARBA"/>
</dbReference>
<dbReference type="InterPro" id="IPR051313">
    <property type="entry name" value="Bact_iron-sidero_bind"/>
</dbReference>
<dbReference type="Pfam" id="PF01497">
    <property type="entry name" value="Peripla_BP_2"/>
    <property type="match status" value="1"/>
</dbReference>
<dbReference type="CDD" id="cd01140">
    <property type="entry name" value="FatB"/>
    <property type="match status" value="1"/>
</dbReference>
<feature type="domain" description="Fe/B12 periplasmic-binding" evidence="7">
    <location>
        <begin position="42"/>
        <end position="299"/>
    </location>
</feature>
<dbReference type="RefSeq" id="WP_089905297.1">
    <property type="nucleotide sequence ID" value="NZ_FOCI01000027.1"/>
</dbReference>
<dbReference type="PANTHER" id="PTHR30532:SF28">
    <property type="entry name" value="PETROBACTIN-BINDING PROTEIN YCLQ"/>
    <property type="match status" value="1"/>
</dbReference>
<dbReference type="PROSITE" id="PS50983">
    <property type="entry name" value="FE_B12_PBP"/>
    <property type="match status" value="1"/>
</dbReference>
<proteinExistence type="inferred from homology"/>
<evidence type="ECO:0000256" key="2">
    <source>
        <dbReference type="ARBA" id="ARBA00008814"/>
    </source>
</evidence>
<protein>
    <submittedName>
        <fullName evidence="8">Iron complex transport system substrate-binding protein</fullName>
    </submittedName>
</protein>
<dbReference type="PANTHER" id="PTHR30532">
    <property type="entry name" value="IRON III DICITRATE-BINDING PERIPLASMIC PROTEIN"/>
    <property type="match status" value="1"/>
</dbReference>
<dbReference type="EMBL" id="FOCI01000027">
    <property type="protein sequence ID" value="SEN70429.1"/>
    <property type="molecule type" value="Genomic_DNA"/>
</dbReference>
<feature type="chain" id="PRO_5011605434" evidence="6">
    <location>
        <begin position="24"/>
        <end position="299"/>
    </location>
</feature>
<evidence type="ECO:0000256" key="4">
    <source>
        <dbReference type="ARBA" id="ARBA00022496"/>
    </source>
</evidence>
<evidence type="ECO:0000313" key="8">
    <source>
        <dbReference type="EMBL" id="SEN70429.1"/>
    </source>
</evidence>
<keyword evidence="4" id="KW-0410">Iron transport</keyword>
<evidence type="ECO:0000256" key="3">
    <source>
        <dbReference type="ARBA" id="ARBA00022448"/>
    </source>
</evidence>
<keyword evidence="3" id="KW-0813">Transport</keyword>
<dbReference type="OrthoDB" id="63946at2"/>
<dbReference type="Proteomes" id="UP000199585">
    <property type="component" value="Unassembled WGS sequence"/>
</dbReference>
<evidence type="ECO:0000256" key="6">
    <source>
        <dbReference type="SAM" id="SignalP"/>
    </source>
</evidence>
<dbReference type="GO" id="GO:0030288">
    <property type="term" value="C:outer membrane-bounded periplasmic space"/>
    <property type="evidence" value="ECO:0007669"/>
    <property type="project" value="TreeGrafter"/>
</dbReference>
<comment type="similarity">
    <text evidence="2">Belongs to the bacterial solute-binding protein 8 family.</text>
</comment>
<keyword evidence="5 6" id="KW-0732">Signal</keyword>
<comment type="subcellular location">
    <subcellularLocation>
        <location evidence="1">Cell envelope</location>
    </subcellularLocation>
</comment>
<evidence type="ECO:0000256" key="5">
    <source>
        <dbReference type="ARBA" id="ARBA00022729"/>
    </source>
</evidence>
<dbReference type="SUPFAM" id="SSF53807">
    <property type="entry name" value="Helical backbone' metal receptor"/>
    <property type="match status" value="1"/>
</dbReference>
<name>A0A1H8IPT8_9RHOB</name>
<evidence type="ECO:0000256" key="1">
    <source>
        <dbReference type="ARBA" id="ARBA00004196"/>
    </source>
</evidence>
<accession>A0A1H8IPT8</accession>
<reference evidence="8 9" key="1">
    <citation type="submission" date="2016-10" db="EMBL/GenBank/DDBJ databases">
        <authorList>
            <person name="de Groot N.N."/>
        </authorList>
    </citation>
    <scope>NUCLEOTIDE SEQUENCE [LARGE SCALE GENOMIC DNA]</scope>
    <source>
        <strain evidence="8 9">DSM 16213</strain>
    </source>
</reference>
<evidence type="ECO:0000259" key="7">
    <source>
        <dbReference type="PROSITE" id="PS50983"/>
    </source>
</evidence>
<dbReference type="STRING" id="245187.SAMN04488003_12723"/>